<dbReference type="InterPro" id="IPR009659">
    <property type="entry name" value="DUF1249"/>
</dbReference>
<dbReference type="AlphaFoldDB" id="A0A1T4WMJ2"/>
<proteinExistence type="predicted"/>
<dbReference type="RefSeq" id="WP_078922335.1">
    <property type="nucleotide sequence ID" value="NZ_FUYB01000007.1"/>
</dbReference>
<evidence type="ECO:0000313" key="1">
    <source>
        <dbReference type="EMBL" id="SKA78439.1"/>
    </source>
</evidence>
<accession>A0A1T4WMJ2</accession>
<dbReference type="EMBL" id="FUYB01000007">
    <property type="protein sequence ID" value="SKA78439.1"/>
    <property type="molecule type" value="Genomic_DNA"/>
</dbReference>
<evidence type="ECO:0008006" key="3">
    <source>
        <dbReference type="Google" id="ProtNLM"/>
    </source>
</evidence>
<dbReference type="PANTHER" id="PTHR38774">
    <property type="entry name" value="CYTOPLASMIC PROTEIN-RELATED"/>
    <property type="match status" value="1"/>
</dbReference>
<organism evidence="1 2">
    <name type="scientific">Thiothrix eikelboomii</name>
    <dbReference type="NCBI Taxonomy" id="92487"/>
    <lineage>
        <taxon>Bacteria</taxon>
        <taxon>Pseudomonadati</taxon>
        <taxon>Pseudomonadota</taxon>
        <taxon>Gammaproteobacteria</taxon>
        <taxon>Thiotrichales</taxon>
        <taxon>Thiotrichaceae</taxon>
        <taxon>Thiothrix</taxon>
    </lineage>
</organism>
<sequence>MLIKEQAPAVAPALPNSFTGLMDLYETNYMQLKLLLGSIQALPDQQLARVAERLPVRLEVRERSAHTTTLFMTYVFSSYTEAVQATRPDLLVRIYHDALQAEVIHHRCRFDERMLHNQPLALDNMLSCRWRMNRFLFKWISYLRRQGYVFQEKD</sequence>
<dbReference type="PANTHER" id="PTHR38774:SF1">
    <property type="entry name" value="CYTOPLASMIC PROTEIN"/>
    <property type="match status" value="1"/>
</dbReference>
<evidence type="ECO:0000313" key="2">
    <source>
        <dbReference type="Proteomes" id="UP000190460"/>
    </source>
</evidence>
<dbReference type="OrthoDB" id="9793663at2"/>
<dbReference type="Proteomes" id="UP000190460">
    <property type="component" value="Unassembled WGS sequence"/>
</dbReference>
<gene>
    <name evidence="1" type="ORF">SAMN02745130_01871</name>
</gene>
<protein>
    <recommendedName>
        <fullName evidence="3">DUF1249 domain-containing protein</fullName>
    </recommendedName>
</protein>
<dbReference type="STRING" id="92487.SAMN02745130_01871"/>
<reference evidence="1 2" key="1">
    <citation type="submission" date="2017-02" db="EMBL/GenBank/DDBJ databases">
        <authorList>
            <person name="Peterson S.W."/>
        </authorList>
    </citation>
    <scope>NUCLEOTIDE SEQUENCE [LARGE SCALE GENOMIC DNA]</scope>
    <source>
        <strain evidence="1 2">ATCC 49788</strain>
    </source>
</reference>
<keyword evidence="2" id="KW-1185">Reference proteome</keyword>
<dbReference type="Pfam" id="PF06853">
    <property type="entry name" value="DUF1249"/>
    <property type="match status" value="1"/>
</dbReference>
<name>A0A1T4WMJ2_9GAMM</name>